<dbReference type="InterPro" id="IPR046348">
    <property type="entry name" value="SIS_dom_sf"/>
</dbReference>
<name>A0A4R3JX11_9PROT</name>
<keyword evidence="3" id="KW-1185">Reference proteome</keyword>
<dbReference type="Pfam" id="PF13580">
    <property type="entry name" value="SIS_2"/>
    <property type="match status" value="1"/>
</dbReference>
<dbReference type="Proteomes" id="UP000295135">
    <property type="component" value="Unassembled WGS sequence"/>
</dbReference>
<organism evidence="2 3">
    <name type="scientific">Sulfuritortus calidifontis</name>
    <dbReference type="NCBI Taxonomy" id="1914471"/>
    <lineage>
        <taxon>Bacteria</taxon>
        <taxon>Pseudomonadati</taxon>
        <taxon>Pseudomonadota</taxon>
        <taxon>Betaproteobacteria</taxon>
        <taxon>Nitrosomonadales</taxon>
        <taxon>Thiobacillaceae</taxon>
        <taxon>Sulfuritortus</taxon>
    </lineage>
</organism>
<dbReference type="AlphaFoldDB" id="A0A4R3JX11"/>
<dbReference type="OrthoDB" id="9810929at2"/>
<dbReference type="CDD" id="cd05006">
    <property type="entry name" value="SIS_GmhA"/>
    <property type="match status" value="1"/>
</dbReference>
<proteinExistence type="predicted"/>
<dbReference type="NCBIfam" id="NF010546">
    <property type="entry name" value="PRK13936.1"/>
    <property type="match status" value="1"/>
</dbReference>
<dbReference type="GO" id="GO:0016853">
    <property type="term" value="F:isomerase activity"/>
    <property type="evidence" value="ECO:0007669"/>
    <property type="project" value="UniProtKB-KW"/>
</dbReference>
<dbReference type="PANTHER" id="PTHR30390:SF6">
    <property type="entry name" value="DNAA INITIATOR-ASSOCIATING PROTEIN DIAA"/>
    <property type="match status" value="1"/>
</dbReference>
<evidence type="ECO:0000259" key="1">
    <source>
        <dbReference type="PROSITE" id="PS51464"/>
    </source>
</evidence>
<dbReference type="Gene3D" id="3.40.50.10490">
    <property type="entry name" value="Glucose-6-phosphate isomerase like protein, domain 1"/>
    <property type="match status" value="1"/>
</dbReference>
<dbReference type="RefSeq" id="WP_126463603.1">
    <property type="nucleotide sequence ID" value="NZ_AP018721.1"/>
</dbReference>
<comment type="caution">
    <text evidence="2">The sequence shown here is derived from an EMBL/GenBank/DDBJ whole genome shotgun (WGS) entry which is preliminary data.</text>
</comment>
<reference evidence="2 3" key="1">
    <citation type="submission" date="2019-03" db="EMBL/GenBank/DDBJ databases">
        <title>Genomic Encyclopedia of Type Strains, Phase IV (KMG-IV): sequencing the most valuable type-strain genomes for metagenomic binning, comparative biology and taxonomic classification.</title>
        <authorList>
            <person name="Goeker M."/>
        </authorList>
    </citation>
    <scope>NUCLEOTIDE SEQUENCE [LARGE SCALE GENOMIC DNA]</scope>
    <source>
        <strain evidence="2 3">DSM 103923</strain>
    </source>
</reference>
<evidence type="ECO:0000313" key="3">
    <source>
        <dbReference type="Proteomes" id="UP000295135"/>
    </source>
</evidence>
<evidence type="ECO:0000313" key="2">
    <source>
        <dbReference type="EMBL" id="TCS71048.1"/>
    </source>
</evidence>
<dbReference type="GO" id="GO:1901135">
    <property type="term" value="P:carbohydrate derivative metabolic process"/>
    <property type="evidence" value="ECO:0007669"/>
    <property type="project" value="InterPro"/>
</dbReference>
<dbReference type="GO" id="GO:0097367">
    <property type="term" value="F:carbohydrate derivative binding"/>
    <property type="evidence" value="ECO:0007669"/>
    <property type="project" value="InterPro"/>
</dbReference>
<dbReference type="PROSITE" id="PS51464">
    <property type="entry name" value="SIS"/>
    <property type="match status" value="1"/>
</dbReference>
<gene>
    <name evidence="2" type="ORF">EDC61_11265</name>
</gene>
<dbReference type="InterPro" id="IPR050099">
    <property type="entry name" value="SIS_GmhA/DiaA_subfam"/>
</dbReference>
<sequence>MNLAERIYYTFQESAQAKLSAADILAEPIARASERLVNCFMNEGKLLACGNGASAADAQHLVSELINRFERERPGLAALALNADSTTLTSIADDSDFSMVYARQISALGQPGDILLAISANGGSRNVIEAVRAAQEREVAIVALSGQDGGELAEMLTEHDILICAPGDSMARIQEIHQLALHCLCDSVDYLLLGA</sequence>
<dbReference type="SUPFAM" id="SSF53697">
    <property type="entry name" value="SIS domain"/>
    <property type="match status" value="1"/>
</dbReference>
<keyword evidence="2" id="KW-0413">Isomerase</keyword>
<dbReference type="InterPro" id="IPR035461">
    <property type="entry name" value="GmhA/DiaA"/>
</dbReference>
<accession>A0A4R3JX11</accession>
<feature type="domain" description="SIS" evidence="1">
    <location>
        <begin position="36"/>
        <end position="195"/>
    </location>
</feature>
<dbReference type="EMBL" id="SLZY01000012">
    <property type="protein sequence ID" value="TCS71048.1"/>
    <property type="molecule type" value="Genomic_DNA"/>
</dbReference>
<dbReference type="PANTHER" id="PTHR30390">
    <property type="entry name" value="SEDOHEPTULOSE 7-PHOSPHATE ISOMERASE / DNAA INITIATOR-ASSOCIATING FACTOR FOR REPLICATION INITIATION"/>
    <property type="match status" value="1"/>
</dbReference>
<dbReference type="InterPro" id="IPR001347">
    <property type="entry name" value="SIS_dom"/>
</dbReference>
<protein>
    <submittedName>
        <fullName evidence="2">Phosphoheptose isomerase</fullName>
    </submittedName>
</protein>